<dbReference type="InterPro" id="IPR018851">
    <property type="entry name" value="Borealin_N"/>
</dbReference>
<evidence type="ECO:0000259" key="11">
    <source>
        <dbReference type="Pfam" id="PF10444"/>
    </source>
</evidence>
<evidence type="ECO:0000313" key="13">
    <source>
        <dbReference type="EMBL" id="CAG2238563.1"/>
    </source>
</evidence>
<comment type="subcellular location">
    <subcellularLocation>
        <location evidence="2">Chromosome</location>
        <location evidence="2">Centromere</location>
    </subcellularLocation>
    <subcellularLocation>
        <location evidence="1">Nucleus</location>
    </subcellularLocation>
</comment>
<dbReference type="InterPro" id="IPR018867">
    <property type="entry name" value="Cell_div_borealin"/>
</dbReference>
<keyword evidence="5" id="KW-0132">Cell division</keyword>
<dbReference type="Pfam" id="PF10444">
    <property type="entry name" value="Nbl1_Borealin_N"/>
    <property type="match status" value="1"/>
</dbReference>
<dbReference type="Proteomes" id="UP000683360">
    <property type="component" value="Unassembled WGS sequence"/>
</dbReference>
<dbReference type="GO" id="GO:0032133">
    <property type="term" value="C:chromosome passenger complex"/>
    <property type="evidence" value="ECO:0007669"/>
    <property type="project" value="TreeGrafter"/>
</dbReference>
<evidence type="ECO:0000313" key="14">
    <source>
        <dbReference type="Proteomes" id="UP000683360"/>
    </source>
</evidence>
<organism evidence="13 14">
    <name type="scientific">Mytilus edulis</name>
    <name type="common">Blue mussel</name>
    <dbReference type="NCBI Taxonomy" id="6550"/>
    <lineage>
        <taxon>Eukaryota</taxon>
        <taxon>Metazoa</taxon>
        <taxon>Spiralia</taxon>
        <taxon>Lophotrochozoa</taxon>
        <taxon>Mollusca</taxon>
        <taxon>Bivalvia</taxon>
        <taxon>Autobranchia</taxon>
        <taxon>Pteriomorphia</taxon>
        <taxon>Mytilida</taxon>
        <taxon>Mytiloidea</taxon>
        <taxon>Mytilidae</taxon>
        <taxon>Mytilinae</taxon>
        <taxon>Mytilus</taxon>
    </lineage>
</organism>
<comment type="caution">
    <text evidence="13">The sequence shown here is derived from an EMBL/GenBank/DDBJ whole genome shotgun (WGS) entry which is preliminary data.</text>
</comment>
<keyword evidence="8" id="KW-0131">Cell cycle</keyword>
<dbReference type="Gene3D" id="6.10.250.1900">
    <property type="match status" value="1"/>
</dbReference>
<evidence type="ECO:0000256" key="3">
    <source>
        <dbReference type="ARBA" id="ARBA00009914"/>
    </source>
</evidence>
<evidence type="ECO:0000256" key="8">
    <source>
        <dbReference type="ARBA" id="ARBA00023306"/>
    </source>
</evidence>
<feature type="region of interest" description="Disordered" evidence="10">
    <location>
        <begin position="1"/>
        <end position="29"/>
    </location>
</feature>
<feature type="domain" description="Borealin C-terminal" evidence="12">
    <location>
        <begin position="169"/>
        <end position="226"/>
    </location>
</feature>
<feature type="compositionally biased region" description="Basic residues" evidence="10">
    <location>
        <begin position="1"/>
        <end position="10"/>
    </location>
</feature>
<gene>
    <name evidence="13" type="ORF">MEDL_50979</name>
</gene>
<dbReference type="GO" id="GO:0051301">
    <property type="term" value="P:cell division"/>
    <property type="evidence" value="ECO:0007669"/>
    <property type="project" value="UniProtKB-KW"/>
</dbReference>
<dbReference type="GO" id="GO:0000070">
    <property type="term" value="P:mitotic sister chromatid segregation"/>
    <property type="evidence" value="ECO:0007669"/>
    <property type="project" value="TreeGrafter"/>
</dbReference>
<evidence type="ECO:0000256" key="7">
    <source>
        <dbReference type="ARBA" id="ARBA00023242"/>
    </source>
</evidence>
<evidence type="ECO:0000259" key="12">
    <source>
        <dbReference type="Pfam" id="PF10512"/>
    </source>
</evidence>
<evidence type="ECO:0000256" key="2">
    <source>
        <dbReference type="ARBA" id="ARBA00004584"/>
    </source>
</evidence>
<dbReference type="GO" id="GO:0000775">
    <property type="term" value="C:chromosome, centromeric region"/>
    <property type="evidence" value="ECO:0007669"/>
    <property type="project" value="UniProtKB-SubCell"/>
</dbReference>
<dbReference type="PANTHER" id="PTHR16040:SF7">
    <property type="entry name" value="AUSTRALIN, ISOFORM A-RELATED"/>
    <property type="match status" value="1"/>
</dbReference>
<feature type="domain" description="Borealin N-terminal" evidence="11">
    <location>
        <begin position="33"/>
        <end position="88"/>
    </location>
</feature>
<dbReference type="EMBL" id="CAJPWZ010002455">
    <property type="protein sequence ID" value="CAG2238563.1"/>
    <property type="molecule type" value="Genomic_DNA"/>
</dbReference>
<keyword evidence="6" id="KW-0498">Mitosis</keyword>
<keyword evidence="7" id="KW-0539">Nucleus</keyword>
<evidence type="ECO:0000256" key="1">
    <source>
        <dbReference type="ARBA" id="ARBA00004123"/>
    </source>
</evidence>
<name>A0A8S3U3W5_MYTED</name>
<keyword evidence="14" id="KW-1185">Reference proteome</keyword>
<dbReference type="Pfam" id="PF10512">
    <property type="entry name" value="Borealin"/>
    <property type="match status" value="1"/>
</dbReference>
<accession>A0A8S3U3W5</accession>
<sequence>MPRKKAKASTRAKPVLPDGNEGDTLSEQEKQEKLDAFLEDLDSKVIEKKLKLEKLIHNVLNHIEACYTQEIKRLPLTIRHMKLSDFIALGGTVDAVLVNPDICEADDDFDPAQMQRVSTVKKACAKSRLNSIRMYDTISEEGSADNSMMASTKKKTGVKKARKGKNTYRNGYFTPVNRGLAAAGWDTPMITPKFDPRLPVTPTQMRDAKPGEQYMSLGGSPIRNPVSMMQKVLRDQPELLQQFNSPDRITDVLSALSDIIGKAKENGE</sequence>
<keyword evidence="4" id="KW-0158">Chromosome</keyword>
<proteinExistence type="inferred from homology"/>
<dbReference type="PANTHER" id="PTHR16040">
    <property type="entry name" value="AUSTRALIN, ISOFORM A-RELATED"/>
    <property type="match status" value="1"/>
</dbReference>
<evidence type="ECO:0000256" key="9">
    <source>
        <dbReference type="ARBA" id="ARBA00023328"/>
    </source>
</evidence>
<dbReference type="GO" id="GO:0005634">
    <property type="term" value="C:nucleus"/>
    <property type="evidence" value="ECO:0007669"/>
    <property type="project" value="UniProtKB-SubCell"/>
</dbReference>
<dbReference type="InterPro" id="IPR046466">
    <property type="entry name" value="Borealin_C"/>
</dbReference>
<evidence type="ECO:0000256" key="5">
    <source>
        <dbReference type="ARBA" id="ARBA00022618"/>
    </source>
</evidence>
<protein>
    <submittedName>
        <fullName evidence="13">CDCA8</fullName>
    </submittedName>
</protein>
<evidence type="ECO:0000256" key="10">
    <source>
        <dbReference type="SAM" id="MobiDB-lite"/>
    </source>
</evidence>
<evidence type="ECO:0000256" key="4">
    <source>
        <dbReference type="ARBA" id="ARBA00022454"/>
    </source>
</evidence>
<dbReference type="AlphaFoldDB" id="A0A8S3U3W5"/>
<reference evidence="13" key="1">
    <citation type="submission" date="2021-03" db="EMBL/GenBank/DDBJ databases">
        <authorList>
            <person name="Bekaert M."/>
        </authorList>
    </citation>
    <scope>NUCLEOTIDE SEQUENCE</scope>
</reference>
<comment type="similarity">
    <text evidence="3">Belongs to the borealin family.</text>
</comment>
<evidence type="ECO:0000256" key="6">
    <source>
        <dbReference type="ARBA" id="ARBA00022776"/>
    </source>
</evidence>
<keyword evidence="9" id="KW-0137">Centromere</keyword>
<dbReference type="GO" id="GO:0051233">
    <property type="term" value="C:spindle midzone"/>
    <property type="evidence" value="ECO:0007669"/>
    <property type="project" value="TreeGrafter"/>
</dbReference>
<dbReference type="OrthoDB" id="6360905at2759"/>